<evidence type="ECO:0000313" key="1">
    <source>
        <dbReference type="EMBL" id="GMH29877.1"/>
    </source>
</evidence>
<keyword evidence="2" id="KW-1185">Reference proteome</keyword>
<dbReference type="EMBL" id="BSYO01000037">
    <property type="protein sequence ID" value="GMH29877.1"/>
    <property type="molecule type" value="Genomic_DNA"/>
</dbReference>
<proteinExistence type="predicted"/>
<sequence length="141" mass="16000">MDNEGGNEVELTSTEASSMYASSAETVDKGHCFNCKAAREVGEPKTKLLLGAKLDDYPGCDQIISSYLKKAGKNPHGPCSLSIYASYDRLYIYSIVPQCKINGMMKLRPLQRFHYVGDWNNNIQSVTVNWREKMRKRWLLD</sequence>
<dbReference type="AlphaFoldDB" id="A0AAD3Y526"/>
<name>A0AAD3Y526_NEPGR</name>
<protein>
    <submittedName>
        <fullName evidence="1">Uncharacterized protein</fullName>
    </submittedName>
</protein>
<accession>A0AAD3Y526</accession>
<gene>
    <name evidence="1" type="ORF">Nepgr_031720</name>
</gene>
<reference evidence="1" key="1">
    <citation type="submission" date="2023-05" db="EMBL/GenBank/DDBJ databases">
        <title>Nepenthes gracilis genome sequencing.</title>
        <authorList>
            <person name="Fukushima K."/>
        </authorList>
    </citation>
    <scope>NUCLEOTIDE SEQUENCE</scope>
    <source>
        <strain evidence="1">SING2019-196</strain>
    </source>
</reference>
<organism evidence="1 2">
    <name type="scientific">Nepenthes gracilis</name>
    <name type="common">Slender pitcher plant</name>
    <dbReference type="NCBI Taxonomy" id="150966"/>
    <lineage>
        <taxon>Eukaryota</taxon>
        <taxon>Viridiplantae</taxon>
        <taxon>Streptophyta</taxon>
        <taxon>Embryophyta</taxon>
        <taxon>Tracheophyta</taxon>
        <taxon>Spermatophyta</taxon>
        <taxon>Magnoliopsida</taxon>
        <taxon>eudicotyledons</taxon>
        <taxon>Gunneridae</taxon>
        <taxon>Pentapetalae</taxon>
        <taxon>Caryophyllales</taxon>
        <taxon>Nepenthaceae</taxon>
        <taxon>Nepenthes</taxon>
    </lineage>
</organism>
<dbReference type="Proteomes" id="UP001279734">
    <property type="component" value="Unassembled WGS sequence"/>
</dbReference>
<comment type="caution">
    <text evidence="1">The sequence shown here is derived from an EMBL/GenBank/DDBJ whole genome shotgun (WGS) entry which is preliminary data.</text>
</comment>
<evidence type="ECO:0000313" key="2">
    <source>
        <dbReference type="Proteomes" id="UP001279734"/>
    </source>
</evidence>